<sequence length="37" mass="4296">MFLCCLFVLMPFTSCKELCVNIRELDVNCRFVAARLP</sequence>
<evidence type="ECO:0000313" key="1">
    <source>
        <dbReference type="EMBL" id="CAA9403497.1"/>
    </source>
</evidence>
<dbReference type="AlphaFoldDB" id="A0A6J4P8Q5"/>
<accession>A0A6J4P8Q5</accession>
<reference evidence="1" key="1">
    <citation type="submission" date="2020-02" db="EMBL/GenBank/DDBJ databases">
        <authorList>
            <person name="Meier V. D."/>
        </authorList>
    </citation>
    <scope>NUCLEOTIDE SEQUENCE</scope>
    <source>
        <strain evidence="1">AVDCRST_MAG15</strain>
    </source>
</reference>
<dbReference type="EMBL" id="CADCUU010000161">
    <property type="protein sequence ID" value="CAA9403497.1"/>
    <property type="molecule type" value="Genomic_DNA"/>
</dbReference>
<gene>
    <name evidence="1" type="ORF">AVDCRST_MAG15-1221</name>
</gene>
<proteinExistence type="predicted"/>
<name>A0A6J4P8Q5_9RHOB</name>
<organism evidence="1">
    <name type="scientific">uncultured Rubellimicrobium sp</name>
    <dbReference type="NCBI Taxonomy" id="543078"/>
    <lineage>
        <taxon>Bacteria</taxon>
        <taxon>Pseudomonadati</taxon>
        <taxon>Pseudomonadota</taxon>
        <taxon>Alphaproteobacteria</taxon>
        <taxon>Rhodobacterales</taxon>
        <taxon>Roseobacteraceae</taxon>
        <taxon>Rubellimicrobium</taxon>
        <taxon>environmental samples</taxon>
    </lineage>
</organism>
<protein>
    <submittedName>
        <fullName evidence="1">Uncharacterized protein</fullName>
    </submittedName>
</protein>